<organism evidence="2 3">
    <name type="scientific">Paraglomus occultum</name>
    <dbReference type="NCBI Taxonomy" id="144539"/>
    <lineage>
        <taxon>Eukaryota</taxon>
        <taxon>Fungi</taxon>
        <taxon>Fungi incertae sedis</taxon>
        <taxon>Mucoromycota</taxon>
        <taxon>Glomeromycotina</taxon>
        <taxon>Glomeromycetes</taxon>
        <taxon>Paraglomerales</taxon>
        <taxon>Paraglomeraceae</taxon>
        <taxon>Paraglomus</taxon>
    </lineage>
</organism>
<evidence type="ECO:0000313" key="2">
    <source>
        <dbReference type="EMBL" id="CAG8470501.1"/>
    </source>
</evidence>
<dbReference type="AlphaFoldDB" id="A0A9N8Z3A5"/>
<feature type="region of interest" description="Disordered" evidence="1">
    <location>
        <begin position="54"/>
        <end position="77"/>
    </location>
</feature>
<accession>A0A9N8Z3A5</accession>
<protein>
    <submittedName>
        <fullName evidence="2">11311_t:CDS:1</fullName>
    </submittedName>
</protein>
<dbReference type="OrthoDB" id="2315391at2759"/>
<keyword evidence="3" id="KW-1185">Reference proteome</keyword>
<dbReference type="Proteomes" id="UP000789572">
    <property type="component" value="Unassembled WGS sequence"/>
</dbReference>
<sequence>MNFEQFLYEALKHQQFFKLGEIIRNIYQDIEPSDQKLFLFIHLDEIQKIVSSDWHGPNERKKPSLPGKNLSAQDPPTESGLSLLKDILGTYVQTFVSGTARRAVVEAAEPTGYHIHPLSCITMASRMEIIEYFMDTYIKDSIWKKKLWIFELLLLSDTGGLPRAIQYLLDEFFGTYFQSIKEFCQTLSLADYKNDIFPQVATRLNTQYHVKNFAYHNQKLVSQLIYQCINSTPFDRREWPSSNPSRTYEDLEQETHVILVNHNAFNGDTRVKIEILFFFIYLYNKVTQQINGTLVISHNILLARTNVRDFESDQLLVVAASLTPVYS</sequence>
<gene>
    <name evidence="2" type="ORF">POCULU_LOCUS1018</name>
</gene>
<evidence type="ECO:0000313" key="3">
    <source>
        <dbReference type="Proteomes" id="UP000789572"/>
    </source>
</evidence>
<name>A0A9N8Z3A5_9GLOM</name>
<comment type="caution">
    <text evidence="2">The sequence shown here is derived from an EMBL/GenBank/DDBJ whole genome shotgun (WGS) entry which is preliminary data.</text>
</comment>
<proteinExistence type="predicted"/>
<reference evidence="2" key="1">
    <citation type="submission" date="2021-06" db="EMBL/GenBank/DDBJ databases">
        <authorList>
            <person name="Kallberg Y."/>
            <person name="Tangrot J."/>
            <person name="Rosling A."/>
        </authorList>
    </citation>
    <scope>NUCLEOTIDE SEQUENCE</scope>
    <source>
        <strain evidence="2">IA702</strain>
    </source>
</reference>
<evidence type="ECO:0000256" key="1">
    <source>
        <dbReference type="SAM" id="MobiDB-lite"/>
    </source>
</evidence>
<dbReference type="EMBL" id="CAJVPJ010000065">
    <property type="protein sequence ID" value="CAG8470501.1"/>
    <property type="molecule type" value="Genomic_DNA"/>
</dbReference>